<accession>A0ABU3U8F0</accession>
<evidence type="ECO:0000259" key="1">
    <source>
        <dbReference type="Pfam" id="PF13568"/>
    </source>
</evidence>
<evidence type="ECO:0000313" key="2">
    <source>
        <dbReference type="EMBL" id="MDU8886690.1"/>
    </source>
</evidence>
<dbReference type="InterPro" id="IPR025665">
    <property type="entry name" value="Beta-barrel_OMP_2"/>
</dbReference>
<dbReference type="RefSeq" id="WP_316662787.1">
    <property type="nucleotide sequence ID" value="NZ_JAWHTF010000006.1"/>
</dbReference>
<comment type="caution">
    <text evidence="2">The sequence shown here is derived from an EMBL/GenBank/DDBJ whole genome shotgun (WGS) entry which is preliminary data.</text>
</comment>
<feature type="domain" description="Outer membrane protein beta-barrel" evidence="1">
    <location>
        <begin position="33"/>
        <end position="207"/>
    </location>
</feature>
<protein>
    <submittedName>
        <fullName evidence="2">Porin family protein</fullName>
    </submittedName>
</protein>
<proteinExistence type="predicted"/>
<evidence type="ECO:0000313" key="3">
    <source>
        <dbReference type="Proteomes" id="UP001268651"/>
    </source>
</evidence>
<keyword evidence="3" id="KW-1185">Reference proteome</keyword>
<sequence>MRNLLYTIIFIITCQPIVSQVETEEIVVDSLYKEDQFYVGITYNLLGNKPEGINQSGFSSGFHIGTIKDMPINKKRNVAIGIGIGYSGSSYNQNMLINKNETGHFTYTNLRDIDAEYTKNKFATHMVEFPIEFRWRTSTPSEYKFWRIYTGFKLGYVFANTSKFKGDLETLTFKNNKDFNDFQYGLTCSLGYNTWNLFFYYALNPIFSSDAKIDDVSIDMSAIKIGLMFYIL</sequence>
<dbReference type="Proteomes" id="UP001268651">
    <property type="component" value="Unassembled WGS sequence"/>
</dbReference>
<organism evidence="2 3">
    <name type="scientific">Gilvirhabdus luticola</name>
    <dbReference type="NCBI Taxonomy" id="3079858"/>
    <lineage>
        <taxon>Bacteria</taxon>
        <taxon>Pseudomonadati</taxon>
        <taxon>Bacteroidota</taxon>
        <taxon>Flavobacteriia</taxon>
        <taxon>Flavobacteriales</taxon>
        <taxon>Flavobacteriaceae</taxon>
        <taxon>Gilvirhabdus</taxon>
    </lineage>
</organism>
<dbReference type="EMBL" id="JAWHTF010000006">
    <property type="protein sequence ID" value="MDU8886690.1"/>
    <property type="molecule type" value="Genomic_DNA"/>
</dbReference>
<name>A0ABU3U8F0_9FLAO</name>
<gene>
    <name evidence="2" type="ORF">RXV94_11005</name>
</gene>
<dbReference type="Pfam" id="PF13568">
    <property type="entry name" value="OMP_b-brl_2"/>
    <property type="match status" value="1"/>
</dbReference>
<reference evidence="2 3" key="1">
    <citation type="submission" date="2023-10" db="EMBL/GenBank/DDBJ databases">
        <title>Marimonas sp. nov. isolated from tidal mud flat.</title>
        <authorList>
            <person name="Jaincy N.J."/>
            <person name="Srinivasan S."/>
            <person name="Lee S.-S."/>
        </authorList>
    </citation>
    <scope>NUCLEOTIDE SEQUENCE [LARGE SCALE GENOMIC DNA]</scope>
    <source>
        <strain evidence="2 3">MJ-SS3</strain>
    </source>
</reference>